<keyword evidence="2" id="KW-1185">Reference proteome</keyword>
<sequence length="189" mass="21952">MNEWPSEPIKEMKDDKEKKLPKLCQNAEVNIMPSTVNIEDCGTWKEVLDVHRNKIYGESCPVLDADKERDVEQLLLRRVQRESFGEEYKLLQSGKNVPAGSRLANLDPQFDKESELIRVGGRLRRAINLQIDTHPVLLDPNHHITKLLIRMRLQQINSCELNQLAFLLFLFGVHLDSFFTVNKIRNRAH</sequence>
<protein>
    <submittedName>
        <fullName evidence="1">Uncharacterized protein</fullName>
    </submittedName>
</protein>
<dbReference type="Proteomes" id="UP001152320">
    <property type="component" value="Chromosome 6"/>
</dbReference>
<dbReference type="EMBL" id="JAIZAY010000006">
    <property type="protein sequence ID" value="KAJ8039641.1"/>
    <property type="molecule type" value="Genomic_DNA"/>
</dbReference>
<gene>
    <name evidence="1" type="ORF">HOLleu_13702</name>
</gene>
<reference evidence="1" key="1">
    <citation type="submission" date="2021-10" db="EMBL/GenBank/DDBJ databases">
        <title>Tropical sea cucumber genome reveals ecological adaptation and Cuvierian tubules defense mechanism.</title>
        <authorList>
            <person name="Chen T."/>
        </authorList>
    </citation>
    <scope>NUCLEOTIDE SEQUENCE</scope>
    <source>
        <strain evidence="1">Nanhai2018</strain>
        <tissue evidence="1">Muscle</tissue>
    </source>
</reference>
<dbReference type="OrthoDB" id="10056126at2759"/>
<proteinExistence type="predicted"/>
<evidence type="ECO:0000313" key="1">
    <source>
        <dbReference type="EMBL" id="KAJ8039641.1"/>
    </source>
</evidence>
<comment type="caution">
    <text evidence="1">The sequence shown here is derived from an EMBL/GenBank/DDBJ whole genome shotgun (WGS) entry which is preliminary data.</text>
</comment>
<accession>A0A9Q1C6K0</accession>
<dbReference type="AlphaFoldDB" id="A0A9Q1C6K0"/>
<evidence type="ECO:0000313" key="2">
    <source>
        <dbReference type="Proteomes" id="UP001152320"/>
    </source>
</evidence>
<name>A0A9Q1C6K0_HOLLE</name>
<organism evidence="1 2">
    <name type="scientific">Holothuria leucospilota</name>
    <name type="common">Black long sea cucumber</name>
    <name type="synonym">Mertensiothuria leucospilota</name>
    <dbReference type="NCBI Taxonomy" id="206669"/>
    <lineage>
        <taxon>Eukaryota</taxon>
        <taxon>Metazoa</taxon>
        <taxon>Echinodermata</taxon>
        <taxon>Eleutherozoa</taxon>
        <taxon>Echinozoa</taxon>
        <taxon>Holothuroidea</taxon>
        <taxon>Aspidochirotacea</taxon>
        <taxon>Aspidochirotida</taxon>
        <taxon>Holothuriidae</taxon>
        <taxon>Holothuria</taxon>
    </lineage>
</organism>